<dbReference type="OrthoDB" id="9287at2157"/>
<organism evidence="1 2">
    <name type="scientific">Methanobacterium formicicum (strain DSM 3637 / PP1)</name>
    <dbReference type="NCBI Taxonomy" id="1204725"/>
    <lineage>
        <taxon>Archaea</taxon>
        <taxon>Methanobacteriati</taxon>
        <taxon>Methanobacteriota</taxon>
        <taxon>Methanomada group</taxon>
        <taxon>Methanobacteria</taxon>
        <taxon>Methanobacteriales</taxon>
        <taxon>Methanobacteriaceae</taxon>
        <taxon>Methanobacterium</taxon>
    </lineage>
</organism>
<sequence length="196" mass="21992">MRRGDFGLQISCRTYQANKKVKGVISVIYPGAAASKTLTGTDLLVIYSNKSEHSFQKVNDLLAGKFQVKHVTLDELGNNPEFNAALSGEGVLLYGRAVNITAEDMQLKSRVILTYNTTKMNQNDRNKLNRALYGGISTYRKKGERIVKEYPGIISKINAQKLGKGVLMVDRFNSSLIIQILNTFKAQWKEIPVWTY</sequence>
<comment type="caution">
    <text evidence="1">The sequence shown here is derived from an EMBL/GenBank/DDBJ whole genome shotgun (WGS) entry which is preliminary data.</text>
</comment>
<accession>K2RDL2</accession>
<dbReference type="Proteomes" id="UP000007360">
    <property type="component" value="Unassembled WGS sequence"/>
</dbReference>
<dbReference type="PATRIC" id="fig|1204725.3.peg.613"/>
<evidence type="ECO:0000313" key="1">
    <source>
        <dbReference type="EMBL" id="EKF86424.1"/>
    </source>
</evidence>
<dbReference type="RefSeq" id="WP_004029806.1">
    <property type="nucleotide sequence ID" value="NZ_AMPO01000002.1"/>
</dbReference>
<protein>
    <submittedName>
        <fullName evidence="1">Uncharacterized protein</fullName>
    </submittedName>
</protein>
<dbReference type="EMBL" id="AMPO01000002">
    <property type="protein sequence ID" value="EKF86424.1"/>
    <property type="molecule type" value="Genomic_DNA"/>
</dbReference>
<keyword evidence="2" id="KW-1185">Reference proteome</keyword>
<gene>
    <name evidence="1" type="ORF">A994_03038</name>
</gene>
<name>K2RDL2_METFP</name>
<proteinExistence type="predicted"/>
<dbReference type="AlphaFoldDB" id="K2RDL2"/>
<evidence type="ECO:0000313" key="2">
    <source>
        <dbReference type="Proteomes" id="UP000007360"/>
    </source>
</evidence>
<reference evidence="1 2" key="1">
    <citation type="journal article" date="2012" name="J. Bacteriol.">
        <title>Draft genome sequence of Methanobacterium formicicum DSM 3637, an archaebacterium isolated from the methane producer amoeba Pelomyxa palustris.</title>
        <authorList>
            <person name="Gutierrez G."/>
        </authorList>
    </citation>
    <scope>NUCLEOTIDE SEQUENCE [LARGE SCALE GENOMIC DNA]</scope>
    <source>
        <strain evidence="2">DSM 3637 / PP1</strain>
    </source>
</reference>